<dbReference type="EMBL" id="MF405918">
    <property type="protein sequence ID" value="AUL79214.3"/>
    <property type="molecule type" value="Genomic_DNA"/>
</dbReference>
<keyword evidence="2" id="KW-1185">Reference proteome</keyword>
<protein>
    <submittedName>
        <fullName evidence="1">Transcription factor S-II-related protein</fullName>
    </submittedName>
</protein>
<proteinExistence type="predicted"/>
<evidence type="ECO:0000313" key="1">
    <source>
        <dbReference type="EMBL" id="AUL79214.3"/>
    </source>
</evidence>
<organism evidence="1 2">
    <name type="scientific">Tupanvirus deep ocean</name>
    <dbReference type="NCBI Taxonomy" id="2126984"/>
    <lineage>
        <taxon>Viruses</taxon>
        <taxon>Varidnaviria</taxon>
        <taxon>Bamfordvirae</taxon>
        <taxon>Nucleocytoviricota</taxon>
        <taxon>Megaviricetes</taxon>
        <taxon>Imitervirales</taxon>
        <taxon>Mimiviridae</taxon>
        <taxon>Megamimivirinae</taxon>
        <taxon>Tupanvirus</taxon>
        <taxon>Tupanvirus altamarinense</taxon>
    </lineage>
</organism>
<reference evidence="1 2" key="1">
    <citation type="journal article" date="2018" name="Nat. Commun.">
        <title>Tailed giant Tupanvirus possesses the most complete translational apparatus of the known virosphere.</title>
        <authorList>
            <person name="Abrahao J."/>
            <person name="Silva L."/>
            <person name="Silva L.S."/>
            <person name="Khalil J.Y.B."/>
            <person name="Rodrigues R."/>
            <person name="Arantes T."/>
            <person name="Assis F."/>
            <person name="Boratto P."/>
            <person name="Andrade M."/>
            <person name="Kroon E.G."/>
            <person name="Ribeiro B."/>
            <person name="Bergier I."/>
            <person name="Seligmann H."/>
            <person name="Ghigo E."/>
            <person name="Colson P."/>
            <person name="Levasseur A."/>
            <person name="Kroemer G."/>
            <person name="Raoult D."/>
            <person name="La Scola B."/>
        </authorList>
    </citation>
    <scope>NUCLEOTIDE SEQUENCE [LARGE SCALE GENOMIC DNA]</scope>
    <source>
        <strain evidence="1">Deep ocean</strain>
    </source>
</reference>
<name>A0AC59HBY3_9VIRU</name>
<dbReference type="Proteomes" id="UP000241719">
    <property type="component" value="Segment"/>
</dbReference>
<evidence type="ECO:0000313" key="2">
    <source>
        <dbReference type="Proteomes" id="UP000241719"/>
    </source>
</evidence>
<sequence>MTTVVEFYVPEKERKVTVKLLSNYFDIKHCPKIEKGLFNFSEQYCKSNGNSLSMAQAIYKDCVKNILFNCEQNNQTIQKIKKLIDKKKINPYNLAFLRPEELDEDNWVKIILRKNTTEDKLKNLPTIEWHPCRVCKNTGHFYRQLQTRSADEPMTTFYICKQCGKTTRINN</sequence>
<accession>A0AC59HBY3</accession>